<evidence type="ECO:0000313" key="2">
    <source>
        <dbReference type="Proteomes" id="UP000465221"/>
    </source>
</evidence>
<name>A0A8H3SB85_9EURO</name>
<dbReference type="Proteomes" id="UP000465221">
    <property type="component" value="Unassembled WGS sequence"/>
</dbReference>
<accession>A0A8H3SB85</accession>
<reference evidence="1 2" key="1">
    <citation type="submission" date="2020-01" db="EMBL/GenBank/DDBJ databases">
        <title>Draft genome sequence of Aspergillus udagawae IFM 46972.</title>
        <authorList>
            <person name="Takahashi H."/>
            <person name="Yaguchi T."/>
        </authorList>
    </citation>
    <scope>NUCLEOTIDE SEQUENCE [LARGE SCALE GENOMIC DNA]</scope>
    <source>
        <strain evidence="1 2">IFM 46972</strain>
    </source>
</reference>
<comment type="caution">
    <text evidence="1">The sequence shown here is derived from an EMBL/GenBank/DDBJ whole genome shotgun (WGS) entry which is preliminary data.</text>
</comment>
<gene>
    <name evidence="1" type="ORF">IFM46972_10260</name>
</gene>
<evidence type="ECO:0000313" key="1">
    <source>
        <dbReference type="EMBL" id="GFF55411.1"/>
    </source>
</evidence>
<organism evidence="1 2">
    <name type="scientific">Aspergillus udagawae</name>
    <dbReference type="NCBI Taxonomy" id="91492"/>
    <lineage>
        <taxon>Eukaryota</taxon>
        <taxon>Fungi</taxon>
        <taxon>Dikarya</taxon>
        <taxon>Ascomycota</taxon>
        <taxon>Pezizomycotina</taxon>
        <taxon>Eurotiomycetes</taxon>
        <taxon>Eurotiomycetidae</taxon>
        <taxon>Eurotiales</taxon>
        <taxon>Aspergillaceae</taxon>
        <taxon>Aspergillus</taxon>
        <taxon>Aspergillus subgen. Fumigati</taxon>
    </lineage>
</organism>
<protein>
    <submittedName>
        <fullName evidence="1">Uncharacterized protein</fullName>
    </submittedName>
</protein>
<proteinExistence type="predicted"/>
<dbReference type="AlphaFoldDB" id="A0A8H3SB85"/>
<dbReference type="EMBL" id="BLKC01000124">
    <property type="protein sequence ID" value="GFF55411.1"/>
    <property type="molecule type" value="Genomic_DNA"/>
</dbReference>
<sequence>MNGSNGCDLTSALGASQQKYAKERGKGIGEIQNRILTGEAHGVLKYSKPHPKKDEWDDADHLARFHFNVKDINLRSQEGVFFGKNFTDEMMDRIVWALKGWLCKIHARSYIDKVELQ</sequence>